<dbReference type="PANTHER" id="PTHR36371:SF1">
    <property type="entry name" value="PROTEIN PLASTID TRANSCRIPTIONALLY ACTIVE 10"/>
    <property type="match status" value="1"/>
</dbReference>
<dbReference type="GO" id="GO:0000427">
    <property type="term" value="C:plastid-encoded plastid RNA polymerase complex"/>
    <property type="evidence" value="ECO:0007669"/>
    <property type="project" value="InterPro"/>
</dbReference>
<evidence type="ECO:0000313" key="3">
    <source>
        <dbReference type="Proteomes" id="UP000825935"/>
    </source>
</evidence>
<protein>
    <recommendedName>
        <fullName evidence="4">S1 motif domain-containing protein</fullName>
    </recommendedName>
</protein>
<dbReference type="GO" id="GO:0003723">
    <property type="term" value="F:RNA binding"/>
    <property type="evidence" value="ECO:0007669"/>
    <property type="project" value="InterPro"/>
</dbReference>
<feature type="region of interest" description="Disordered" evidence="1">
    <location>
        <begin position="620"/>
        <end position="649"/>
    </location>
</feature>
<name>A0A8T2V7T8_CERRI</name>
<comment type="caution">
    <text evidence="2">The sequence shown here is derived from an EMBL/GenBank/DDBJ whole genome shotgun (WGS) entry which is preliminary data.</text>
</comment>
<dbReference type="EMBL" id="CM035407">
    <property type="protein sequence ID" value="KAH7443452.1"/>
    <property type="molecule type" value="Genomic_DNA"/>
</dbReference>
<feature type="compositionally biased region" description="Polar residues" evidence="1">
    <location>
        <begin position="627"/>
        <end position="637"/>
    </location>
</feature>
<dbReference type="PANTHER" id="PTHR36371">
    <property type="entry name" value="PROTEIN PLASTID TRANSCRIPTIONALLY ACTIVE 10"/>
    <property type="match status" value="1"/>
</dbReference>
<dbReference type="OMA" id="GQHYWGV"/>
<proteinExistence type="predicted"/>
<evidence type="ECO:0000256" key="1">
    <source>
        <dbReference type="SAM" id="MobiDB-lite"/>
    </source>
</evidence>
<dbReference type="GO" id="GO:0009507">
    <property type="term" value="C:chloroplast"/>
    <property type="evidence" value="ECO:0007669"/>
    <property type="project" value="TreeGrafter"/>
</dbReference>
<reference evidence="2" key="1">
    <citation type="submission" date="2021-08" db="EMBL/GenBank/DDBJ databases">
        <title>WGS assembly of Ceratopteris richardii.</title>
        <authorList>
            <person name="Marchant D.B."/>
            <person name="Chen G."/>
            <person name="Jenkins J."/>
            <person name="Shu S."/>
            <person name="Leebens-Mack J."/>
            <person name="Grimwood J."/>
            <person name="Schmutz J."/>
            <person name="Soltis P."/>
            <person name="Soltis D."/>
            <person name="Chen Z.-H."/>
        </authorList>
    </citation>
    <scope>NUCLEOTIDE SEQUENCE</scope>
    <source>
        <strain evidence="2">Whitten #5841</strain>
        <tissue evidence="2">Leaf</tissue>
    </source>
</reference>
<dbReference type="InterPro" id="IPR044967">
    <property type="entry name" value="PTAC10"/>
</dbReference>
<gene>
    <name evidence="2" type="ORF">KP509_02G035300</name>
</gene>
<dbReference type="OrthoDB" id="514964at2759"/>
<dbReference type="Proteomes" id="UP000825935">
    <property type="component" value="Chromosome 2"/>
</dbReference>
<dbReference type="AlphaFoldDB" id="A0A8T2V7T8"/>
<feature type="region of interest" description="Disordered" evidence="1">
    <location>
        <begin position="88"/>
        <end position="107"/>
    </location>
</feature>
<feature type="compositionally biased region" description="Acidic residues" evidence="1">
    <location>
        <begin position="422"/>
        <end position="432"/>
    </location>
</feature>
<evidence type="ECO:0008006" key="4">
    <source>
        <dbReference type="Google" id="ProtNLM"/>
    </source>
</evidence>
<sequence>MELQQAQGVYWHRLSFCMRSPNVQCLHPRPSSIRFLAISRCPTRFTCPPQTSKKSHSCSFCVVAKAKQTDGKAAAPPRPELWELREYEDPDAEEGDQEKKSRHRVTFETEAEARRHHWISRMWAPWEEALGPEARFAVDALNLDQGDEPIVTREMMDRLNENKPLIPDDQEYLEDLDVIEAKENDAIPGTAWQTPMVFSFVPPRDWPPPGWKVDPDELAFIRGIHGILDTRPGPVDLSNAAPLDDNTPSQPRWEMFLKQYEEWVAANKERLDREAEEWGDEYYPGRRKMGKEYVEGMYELPFIYPGQHYLGEVTMIHLYEGAHVNFGAVYDGWVPIKRNDWYWVRNIVKVGMKCQVEVVAKRDPYRFRFPVELCFVYPNIDHLIFNRFDYPPIFVRDGDEECMDLVARESGRPFWPSRRPELDDDEEDEEEEDKTRPPKYNHPYSFKVWQLHEAEQMLLDEEERLEAGIVKPPQQLNEITTERDYLDPDTFWTEERLGDKEYLSLVLTQHEWELDMDSARKEREENNKIRAEIFASGEGESYVRPKLQRTKYIEQLDIMNWQRYLDQFEAVQRDRINRLELGLPLEEPGRYADDSFFGENQYNPREKRWRHDYLGDVLKSKDESRQQRTPQSKAFSSDSREDVGGNVDREDVRDSVISDEIIESEVVDFSGGTQDGIEGFKEDEDVTGNVKERVNGTESSRVLDVNGLPQFIDEDRSEDESE</sequence>
<feature type="region of interest" description="Disordered" evidence="1">
    <location>
        <begin position="416"/>
        <end position="439"/>
    </location>
</feature>
<evidence type="ECO:0000313" key="2">
    <source>
        <dbReference type="EMBL" id="KAH7443452.1"/>
    </source>
</evidence>
<organism evidence="2 3">
    <name type="scientific">Ceratopteris richardii</name>
    <name type="common">Triangle waterfern</name>
    <dbReference type="NCBI Taxonomy" id="49495"/>
    <lineage>
        <taxon>Eukaryota</taxon>
        <taxon>Viridiplantae</taxon>
        <taxon>Streptophyta</taxon>
        <taxon>Embryophyta</taxon>
        <taxon>Tracheophyta</taxon>
        <taxon>Polypodiopsida</taxon>
        <taxon>Polypodiidae</taxon>
        <taxon>Polypodiales</taxon>
        <taxon>Pteridineae</taxon>
        <taxon>Pteridaceae</taxon>
        <taxon>Parkerioideae</taxon>
        <taxon>Ceratopteris</taxon>
    </lineage>
</organism>
<accession>A0A8T2V7T8</accession>
<feature type="compositionally biased region" description="Basic and acidic residues" evidence="1">
    <location>
        <begin position="638"/>
        <end position="649"/>
    </location>
</feature>
<keyword evidence="3" id="KW-1185">Reference proteome</keyword>